<reference evidence="11 12" key="1">
    <citation type="journal article" date="2019" name="Philos. Trans. R. Soc. Lond., B, Biol. Sci.">
        <title>Ant behaviour and brain gene expression of defending hosts depend on the ecological success of the intruding social parasite.</title>
        <authorList>
            <person name="Kaur R."/>
            <person name="Stoldt M."/>
            <person name="Jongepier E."/>
            <person name="Feldmeyer B."/>
            <person name="Menzel F."/>
            <person name="Bornberg-Bauer E."/>
            <person name="Foitzik S."/>
        </authorList>
    </citation>
    <scope>NUCLEOTIDE SEQUENCE [LARGE SCALE GENOMIC DNA]</scope>
    <source>
        <tissue evidence="11">Whole body</tissue>
    </source>
</reference>
<dbReference type="SMART" id="SM00382">
    <property type="entry name" value="AAA"/>
    <property type="match status" value="2"/>
</dbReference>
<name>A0A4S2L877_9HYME</name>
<dbReference type="Pfam" id="PF00005">
    <property type="entry name" value="ABC_tran"/>
    <property type="match status" value="2"/>
</dbReference>
<dbReference type="Pfam" id="PF01061">
    <property type="entry name" value="ABC2_membrane"/>
    <property type="match status" value="2"/>
</dbReference>
<proteinExistence type="inferred from homology"/>
<dbReference type="GO" id="GO:0016887">
    <property type="term" value="F:ATP hydrolysis activity"/>
    <property type="evidence" value="ECO:0007669"/>
    <property type="project" value="InterPro"/>
</dbReference>
<feature type="transmembrane region" description="Helical" evidence="9">
    <location>
        <begin position="644"/>
        <end position="667"/>
    </location>
</feature>
<evidence type="ECO:0000256" key="2">
    <source>
        <dbReference type="ARBA" id="ARBA00005814"/>
    </source>
</evidence>
<accession>A0A4S2L877</accession>
<keyword evidence="7 9" id="KW-1133">Transmembrane helix</keyword>
<keyword evidence="5" id="KW-0547">Nucleotide-binding</keyword>
<organism evidence="11 12">
    <name type="scientific">Temnothorax longispinosus</name>
    <dbReference type="NCBI Taxonomy" id="300112"/>
    <lineage>
        <taxon>Eukaryota</taxon>
        <taxon>Metazoa</taxon>
        <taxon>Ecdysozoa</taxon>
        <taxon>Arthropoda</taxon>
        <taxon>Hexapoda</taxon>
        <taxon>Insecta</taxon>
        <taxon>Pterygota</taxon>
        <taxon>Neoptera</taxon>
        <taxon>Endopterygota</taxon>
        <taxon>Hymenoptera</taxon>
        <taxon>Apocrita</taxon>
        <taxon>Aculeata</taxon>
        <taxon>Formicoidea</taxon>
        <taxon>Formicidae</taxon>
        <taxon>Myrmicinae</taxon>
        <taxon>Temnothorax</taxon>
    </lineage>
</organism>
<dbReference type="CDD" id="cd03213">
    <property type="entry name" value="ABCG_EPDR"/>
    <property type="match status" value="2"/>
</dbReference>
<evidence type="ECO:0000313" key="12">
    <source>
        <dbReference type="Proteomes" id="UP000310200"/>
    </source>
</evidence>
<dbReference type="SUPFAM" id="SSF52540">
    <property type="entry name" value="P-loop containing nucleoside triphosphate hydrolases"/>
    <property type="match status" value="2"/>
</dbReference>
<feature type="transmembrane region" description="Helical" evidence="9">
    <location>
        <begin position="754"/>
        <end position="776"/>
    </location>
</feature>
<comment type="caution">
    <text evidence="11">The sequence shown here is derived from an EMBL/GenBank/DDBJ whole genome shotgun (WGS) entry which is preliminary data.</text>
</comment>
<evidence type="ECO:0000256" key="6">
    <source>
        <dbReference type="ARBA" id="ARBA00022840"/>
    </source>
</evidence>
<evidence type="ECO:0000259" key="10">
    <source>
        <dbReference type="PROSITE" id="PS50893"/>
    </source>
</evidence>
<dbReference type="InterPro" id="IPR013525">
    <property type="entry name" value="ABC2_TM"/>
</dbReference>
<evidence type="ECO:0000256" key="7">
    <source>
        <dbReference type="ARBA" id="ARBA00022989"/>
    </source>
</evidence>
<dbReference type="FunFam" id="3.40.50.300:FF:000891">
    <property type="entry name" value="ATP-binding cassette sub-family G member"/>
    <property type="match status" value="1"/>
</dbReference>
<evidence type="ECO:0000256" key="4">
    <source>
        <dbReference type="ARBA" id="ARBA00022692"/>
    </source>
</evidence>
<dbReference type="Gene3D" id="3.40.50.300">
    <property type="entry name" value="P-loop containing nucleotide triphosphate hydrolases"/>
    <property type="match status" value="2"/>
</dbReference>
<dbReference type="Pfam" id="PF19055">
    <property type="entry name" value="ABC2_membrane_7"/>
    <property type="match status" value="1"/>
</dbReference>
<feature type="transmembrane region" description="Helical" evidence="9">
    <location>
        <begin position="1224"/>
        <end position="1245"/>
    </location>
</feature>
<feature type="transmembrane region" description="Helical" evidence="9">
    <location>
        <begin position="1050"/>
        <end position="1070"/>
    </location>
</feature>
<dbReference type="PROSITE" id="PS50893">
    <property type="entry name" value="ABC_TRANSPORTER_2"/>
    <property type="match status" value="2"/>
</dbReference>
<evidence type="ECO:0000313" key="11">
    <source>
        <dbReference type="EMBL" id="TGZ56597.1"/>
    </source>
</evidence>
<comment type="subcellular location">
    <subcellularLocation>
        <location evidence="1">Membrane</location>
        <topology evidence="1">Multi-pass membrane protein</topology>
    </subcellularLocation>
</comment>
<dbReference type="STRING" id="300112.A0A4S2L877"/>
<evidence type="ECO:0000256" key="3">
    <source>
        <dbReference type="ARBA" id="ARBA00022448"/>
    </source>
</evidence>
<dbReference type="GO" id="GO:0005886">
    <property type="term" value="C:plasma membrane"/>
    <property type="evidence" value="ECO:0007669"/>
    <property type="project" value="TreeGrafter"/>
</dbReference>
<feature type="transmembrane region" description="Helical" evidence="9">
    <location>
        <begin position="1279"/>
        <end position="1301"/>
    </location>
</feature>
<dbReference type="FunFam" id="3.40.50.300:FF:001077">
    <property type="entry name" value="Uncharacterized protein, isoform A"/>
    <property type="match status" value="1"/>
</dbReference>
<feature type="transmembrane region" description="Helical" evidence="9">
    <location>
        <begin position="1125"/>
        <end position="1152"/>
    </location>
</feature>
<keyword evidence="12" id="KW-1185">Reference proteome</keyword>
<feature type="transmembrane region" description="Helical" evidence="9">
    <location>
        <begin position="1082"/>
        <end position="1105"/>
    </location>
</feature>
<keyword evidence="8 9" id="KW-0472">Membrane</keyword>
<dbReference type="Proteomes" id="UP000310200">
    <property type="component" value="Unassembled WGS sequence"/>
</dbReference>
<feature type="domain" description="ABC transporter" evidence="10">
    <location>
        <begin position="135"/>
        <end position="374"/>
    </location>
</feature>
<dbReference type="InterPro" id="IPR043926">
    <property type="entry name" value="ABCG_dom"/>
</dbReference>
<keyword evidence="4 9" id="KW-0812">Transmembrane</keyword>
<comment type="similarity">
    <text evidence="2">Belongs to the ABC transporter superfamily. ABCG family. Eye pigment precursor importer (TC 3.A.1.204) subfamily.</text>
</comment>
<dbReference type="InterPro" id="IPR003439">
    <property type="entry name" value="ABC_transporter-like_ATP-bd"/>
</dbReference>
<dbReference type="GO" id="GO:0005524">
    <property type="term" value="F:ATP binding"/>
    <property type="evidence" value="ECO:0007669"/>
    <property type="project" value="UniProtKB-KW"/>
</dbReference>
<feature type="transmembrane region" description="Helical" evidence="9">
    <location>
        <begin position="673"/>
        <end position="700"/>
    </location>
</feature>
<feature type="domain" description="ABC transporter" evidence="10">
    <location>
        <begin position="786"/>
        <end position="1021"/>
    </location>
</feature>
<evidence type="ECO:0000256" key="8">
    <source>
        <dbReference type="ARBA" id="ARBA00023136"/>
    </source>
</evidence>
<dbReference type="InterPro" id="IPR017871">
    <property type="entry name" value="ABC_transporter-like_CS"/>
</dbReference>
<dbReference type="InterPro" id="IPR003593">
    <property type="entry name" value="AAA+_ATPase"/>
</dbReference>
<evidence type="ECO:0000256" key="9">
    <source>
        <dbReference type="SAM" id="Phobius"/>
    </source>
</evidence>
<dbReference type="PROSITE" id="PS00211">
    <property type="entry name" value="ABC_TRANSPORTER_1"/>
    <property type="match status" value="2"/>
</dbReference>
<feature type="transmembrane region" description="Helical" evidence="9">
    <location>
        <begin position="1164"/>
        <end position="1187"/>
    </location>
</feature>
<dbReference type="InterPro" id="IPR050352">
    <property type="entry name" value="ABCG_transporters"/>
</dbReference>
<dbReference type="EMBL" id="QBLH01000326">
    <property type="protein sequence ID" value="TGZ56597.1"/>
    <property type="molecule type" value="Genomic_DNA"/>
</dbReference>
<keyword evidence="3" id="KW-0813">Transport</keyword>
<feature type="transmembrane region" description="Helical" evidence="9">
    <location>
        <begin position="538"/>
        <end position="557"/>
    </location>
</feature>
<dbReference type="GO" id="GO:0140359">
    <property type="term" value="F:ABC-type transporter activity"/>
    <property type="evidence" value="ECO:0007669"/>
    <property type="project" value="InterPro"/>
</dbReference>
<feature type="transmembrane region" description="Helical" evidence="9">
    <location>
        <begin position="612"/>
        <end position="632"/>
    </location>
</feature>
<sequence length="1327" mass="149082">MPRPKMRLVLPSQDGDRRFLRNPQSLNHRFFNDEQLATTPMVDKKLSVADKQDAINAVLCRLGFDVRGEISPTTKISQRHTAKSDNMKHEGNCSTAEDCNGILLQTRKSSAVRLQIVPAQPKTITHLPKRPPVDLAFTDLTYKVREGRKSNVKTILKSVSGRLRSSELTAIMGPSGAGKSTLLNILTGYKTTGAEGSVTMNGHERNLSAFRKLSCYIMQDNQLHMNLTVAEAMKVAANLKLGSHVSQAEKEEVIQEILETLGLSEHRRTMTSNLSGGQKKRLSIALELVNNPPIMFFDEPTSGLDSSSCFQCISLLKTLARGGRTIICTIHQPSARLFEMFDALYTLAEGQCVYQGSTSQLVPFLRTIGLNCPSYHNPASFIIEVSCGEYGDNIKNLINAINNGKYDIREGHPFPETKEGMNNCTAAAGILKNSDNLDKLKIKNKNDISNLEEKFTEEKTSEISNGKLISGYATNDIAKQALDVAISMDPDKKDNANIALLDDSIVVTPERYPTSELTQFYIILKRALLFSRRDWTLMYLRLFAHILVAALISALYYDIGNDGAKVLSNLGFLFFNMLFLMYTSMTITILSFPLELPVLLKENFNRWYSLKSYYLAITTIFCILYVTVVYFLTSQPADITRFSMFVGTCLLISFVAQSVGLVVGAAMNVQNGVFLAPVMSVPFLLFSGFFVSFDAIPVYLRWITYLSYIRYGFEGTALTIYGYGREKLKCFQVYCHFKNPETTLEELDMLDADFTLDILALLLIFVVLRIAAYLFLRWKIKTARWCKNKVLQFALFQKSKMLLRGLSGQFKSGELTAILGPSGAGKSTLLNVLAGYKCTDIGGSISINGQLRDMHEFKKMSCYIMQNDLIQPNLTVYEAMSFAADLKLGKRKSKSQKCAAIEEILSTLRLTGTRNTITDRLSGGERKRLSIALELVNNPPVIFLDEPTTGLDEIASAQCVDVLQRLARFGRTVVCSVHTPSASTFQKFDHVYVMTDGQCVYRDTASNLVPFLRNVGLECPTHYNPADFSELEISSEVAHKEQVSLCSQNYIYLKISLHIFLGLVIGGLFFNMGNDGSKALFNYGFCFACIIVFLYLPMLPVLLQFPSEIQMMKREHFNRWYNFSAYYWALTVVSIPSQIFFAVLYLSMVYLITGQPLELQRSSMFFGTCFVCAFIAESIGHNIASVFNVKNSVFTGPALSCPLMLIAVQDFGESIVPRPIYRTILMYMSYIRYALEALTAAVYGFNRQRLPCPVEEVYCHFSSPTELMRIIGMKTVPNFWLDLSALFVILFISKGILYYLLRQRVQPNKTFQMLHLIGKLIKSHFNM</sequence>
<evidence type="ECO:0000256" key="5">
    <source>
        <dbReference type="ARBA" id="ARBA00022741"/>
    </source>
</evidence>
<gene>
    <name evidence="11" type="ORF">DBV15_06368</name>
</gene>
<feature type="transmembrane region" description="Helical" evidence="9">
    <location>
        <begin position="569"/>
        <end position="592"/>
    </location>
</feature>
<protein>
    <submittedName>
        <fullName evidence="11">ATP-binding cassette sub-family G member 1</fullName>
    </submittedName>
</protein>
<evidence type="ECO:0000256" key="1">
    <source>
        <dbReference type="ARBA" id="ARBA00004141"/>
    </source>
</evidence>
<keyword evidence="6 11" id="KW-0067">ATP-binding</keyword>
<dbReference type="PANTHER" id="PTHR48041">
    <property type="entry name" value="ABC TRANSPORTER G FAMILY MEMBER 28"/>
    <property type="match status" value="1"/>
</dbReference>
<dbReference type="InterPro" id="IPR027417">
    <property type="entry name" value="P-loop_NTPase"/>
</dbReference>
<dbReference type="PANTHER" id="PTHR48041:SF6">
    <property type="entry name" value="PROTEIN WHITE-LIKE PROTEIN"/>
    <property type="match status" value="1"/>
</dbReference>